<dbReference type="OrthoDB" id="5697613at2"/>
<dbReference type="RefSeq" id="WP_006994003.1">
    <property type="nucleotide sequence ID" value="NZ_BAEP01000070.1"/>
</dbReference>
<proteinExistence type="predicted"/>
<gene>
    <name evidence="2" type="ORF">GMES_3575</name>
</gene>
<dbReference type="eggNOG" id="COG1864">
    <property type="taxonomic scope" value="Bacteria"/>
</dbReference>
<dbReference type="Proteomes" id="UP000006263">
    <property type="component" value="Unassembled WGS sequence"/>
</dbReference>
<evidence type="ECO:0000259" key="1">
    <source>
        <dbReference type="Pfam" id="PF13930"/>
    </source>
</evidence>
<dbReference type="InterPro" id="IPR044927">
    <property type="entry name" value="Endonuclea_NS_2"/>
</dbReference>
<name>K6Z661_9ALTE</name>
<reference evidence="2 3" key="1">
    <citation type="journal article" date="2017" name="Antonie Van Leeuwenhoek">
        <title>Rhizobium rhizosphaerae sp. nov., a novel species isolated from rice rhizosphere.</title>
        <authorList>
            <person name="Zhao J.J."/>
            <person name="Zhang J."/>
            <person name="Zhang R.J."/>
            <person name="Zhang C.W."/>
            <person name="Yin H.Q."/>
            <person name="Zhang X.X."/>
        </authorList>
    </citation>
    <scope>NUCLEOTIDE SEQUENCE [LARGE SCALE GENOMIC DNA]</scope>
    <source>
        <strain evidence="2 3">KMM 241</strain>
    </source>
</reference>
<dbReference type="AlphaFoldDB" id="K6Z661"/>
<organism evidence="2 3">
    <name type="scientific">Paraglaciecola mesophila KMM 241</name>
    <dbReference type="NCBI Taxonomy" id="1128912"/>
    <lineage>
        <taxon>Bacteria</taxon>
        <taxon>Pseudomonadati</taxon>
        <taxon>Pseudomonadota</taxon>
        <taxon>Gammaproteobacteria</taxon>
        <taxon>Alteromonadales</taxon>
        <taxon>Alteromonadaceae</taxon>
        <taxon>Paraglaciecola</taxon>
    </lineage>
</organism>
<comment type="caution">
    <text evidence="2">The sequence shown here is derived from an EMBL/GenBank/DDBJ whole genome shotgun (WGS) entry which is preliminary data.</text>
</comment>
<evidence type="ECO:0000313" key="3">
    <source>
        <dbReference type="Proteomes" id="UP000006263"/>
    </source>
</evidence>
<dbReference type="InterPro" id="IPR044929">
    <property type="entry name" value="DNA/RNA_non-sp_Endonuclease_sf"/>
</dbReference>
<evidence type="ECO:0000313" key="2">
    <source>
        <dbReference type="EMBL" id="GAC25852.1"/>
    </source>
</evidence>
<feature type="domain" description="Type VII secretion system protein EssD-like" evidence="1">
    <location>
        <begin position="13"/>
        <end position="122"/>
    </location>
</feature>
<dbReference type="Pfam" id="PF13930">
    <property type="entry name" value="Endonuclea_NS_2"/>
    <property type="match status" value="1"/>
</dbReference>
<accession>K6Z661</accession>
<dbReference type="EMBL" id="BAEP01000070">
    <property type="protein sequence ID" value="GAC25852.1"/>
    <property type="molecule type" value="Genomic_DNA"/>
</dbReference>
<dbReference type="Gene3D" id="3.40.570.10">
    <property type="entry name" value="Extracellular Endonuclease, subunit A"/>
    <property type="match status" value="1"/>
</dbReference>
<sequence length="132" mass="14185">MGVFLFPVSFTNGRVVSVGGDSDSGVKLDRNTQAQRCAGVKACGTGYDGGHLIARHLGGAGDKINLVPMTTKLNRSEFRAMEIYLGKQLDEGKGVTIAIEVFYPDNPASTRPSNLRVEAVIDGVSEFFDFNQ</sequence>
<protein>
    <recommendedName>
        <fullName evidence="1">Type VII secretion system protein EssD-like domain-containing protein</fullName>
    </recommendedName>
</protein>